<dbReference type="AlphaFoldDB" id="A0A9D4H1G7"/>
<name>A0A9D4H1G7_DREPO</name>
<evidence type="ECO:0000313" key="2">
    <source>
        <dbReference type="Proteomes" id="UP000828390"/>
    </source>
</evidence>
<feature type="non-terminal residue" evidence="1">
    <location>
        <position position="1"/>
    </location>
</feature>
<reference evidence="1" key="1">
    <citation type="journal article" date="2019" name="bioRxiv">
        <title>The Genome of the Zebra Mussel, Dreissena polymorpha: A Resource for Invasive Species Research.</title>
        <authorList>
            <person name="McCartney M.A."/>
            <person name="Auch B."/>
            <person name="Kono T."/>
            <person name="Mallez S."/>
            <person name="Zhang Y."/>
            <person name="Obille A."/>
            <person name="Becker A."/>
            <person name="Abrahante J.E."/>
            <person name="Garbe J."/>
            <person name="Badalamenti J.P."/>
            <person name="Herman A."/>
            <person name="Mangelson H."/>
            <person name="Liachko I."/>
            <person name="Sullivan S."/>
            <person name="Sone E.D."/>
            <person name="Koren S."/>
            <person name="Silverstein K.A.T."/>
            <person name="Beckman K.B."/>
            <person name="Gohl D.M."/>
        </authorList>
    </citation>
    <scope>NUCLEOTIDE SEQUENCE</scope>
    <source>
        <strain evidence="1">Duluth1</strain>
        <tissue evidence="1">Whole animal</tissue>
    </source>
</reference>
<sequence length="98" mass="10747">MSSSRTAILLNRHGIALRTQFTPPIRDGNSTKQSAVSEYRGFYLGPGHIGKEILSKTIINSKSELRIGKPVSPGKKLKDAFGPYANYASFQQDQALSH</sequence>
<dbReference type="EMBL" id="JAIWYP010000005">
    <property type="protein sequence ID" value="KAH3827664.1"/>
    <property type="molecule type" value="Genomic_DNA"/>
</dbReference>
<accession>A0A9D4H1G7</accession>
<protein>
    <submittedName>
        <fullName evidence="1">Uncharacterized protein</fullName>
    </submittedName>
</protein>
<reference evidence="1" key="2">
    <citation type="submission" date="2020-11" db="EMBL/GenBank/DDBJ databases">
        <authorList>
            <person name="McCartney M.A."/>
            <person name="Auch B."/>
            <person name="Kono T."/>
            <person name="Mallez S."/>
            <person name="Becker A."/>
            <person name="Gohl D.M."/>
            <person name="Silverstein K.A.T."/>
            <person name="Koren S."/>
            <person name="Bechman K.B."/>
            <person name="Herman A."/>
            <person name="Abrahante J.E."/>
            <person name="Garbe J."/>
        </authorList>
    </citation>
    <scope>NUCLEOTIDE SEQUENCE</scope>
    <source>
        <strain evidence="1">Duluth1</strain>
        <tissue evidence="1">Whole animal</tissue>
    </source>
</reference>
<keyword evidence="2" id="KW-1185">Reference proteome</keyword>
<gene>
    <name evidence="1" type="ORF">DPMN_129604</name>
</gene>
<evidence type="ECO:0000313" key="1">
    <source>
        <dbReference type="EMBL" id="KAH3827664.1"/>
    </source>
</evidence>
<dbReference type="Proteomes" id="UP000828390">
    <property type="component" value="Unassembled WGS sequence"/>
</dbReference>
<proteinExistence type="predicted"/>
<organism evidence="1 2">
    <name type="scientific">Dreissena polymorpha</name>
    <name type="common">Zebra mussel</name>
    <name type="synonym">Mytilus polymorpha</name>
    <dbReference type="NCBI Taxonomy" id="45954"/>
    <lineage>
        <taxon>Eukaryota</taxon>
        <taxon>Metazoa</taxon>
        <taxon>Spiralia</taxon>
        <taxon>Lophotrochozoa</taxon>
        <taxon>Mollusca</taxon>
        <taxon>Bivalvia</taxon>
        <taxon>Autobranchia</taxon>
        <taxon>Heteroconchia</taxon>
        <taxon>Euheterodonta</taxon>
        <taxon>Imparidentia</taxon>
        <taxon>Neoheterodontei</taxon>
        <taxon>Myida</taxon>
        <taxon>Dreissenoidea</taxon>
        <taxon>Dreissenidae</taxon>
        <taxon>Dreissena</taxon>
    </lineage>
</organism>
<comment type="caution">
    <text evidence="1">The sequence shown here is derived from an EMBL/GenBank/DDBJ whole genome shotgun (WGS) entry which is preliminary data.</text>
</comment>